<dbReference type="RefSeq" id="WP_295319402.1">
    <property type="nucleotide sequence ID" value="NZ_LT598653.1"/>
</dbReference>
<feature type="chain" id="PRO_5012373459" evidence="1">
    <location>
        <begin position="23"/>
        <end position="196"/>
    </location>
</feature>
<accession>A0A1Y5PTX4</accession>
<sequence length="196" mass="21127">MRALLISSALAAAFALSAAAGAAPTSLLPVHPEARAPASALAPLAKESVWTPRFEAAASELAEALRSRDEARWGPLLGGKWLAAADRERVRRLLEDRDSPFRPALFSKEFPHRAIFGWSAPASMSADERAAIEAGQEAEALVCWSAQADPAWPRTAVEADNRPGRPYACTRIAYSIRGGAPVWRAFIEQSQARPNE</sequence>
<organism evidence="2">
    <name type="scientific">uncultured Sphingopyxis sp</name>
    <dbReference type="NCBI Taxonomy" id="310581"/>
    <lineage>
        <taxon>Bacteria</taxon>
        <taxon>Pseudomonadati</taxon>
        <taxon>Pseudomonadota</taxon>
        <taxon>Alphaproteobacteria</taxon>
        <taxon>Sphingomonadales</taxon>
        <taxon>Sphingomonadaceae</taxon>
        <taxon>Sphingopyxis</taxon>
        <taxon>environmental samples</taxon>
    </lineage>
</organism>
<dbReference type="AlphaFoldDB" id="A0A1Y5PTX4"/>
<dbReference type="EMBL" id="LT598653">
    <property type="protein sequence ID" value="SBV33448.1"/>
    <property type="molecule type" value="Genomic_DNA"/>
</dbReference>
<protein>
    <submittedName>
        <fullName evidence="2">Uncharacterized protein</fullName>
    </submittedName>
</protein>
<feature type="signal peptide" evidence="1">
    <location>
        <begin position="1"/>
        <end position="22"/>
    </location>
</feature>
<name>A0A1Y5PTX4_9SPHN</name>
<keyword evidence="1" id="KW-0732">Signal</keyword>
<reference evidence="2" key="1">
    <citation type="submission" date="2016-03" db="EMBL/GenBank/DDBJ databases">
        <authorList>
            <person name="Ploux O."/>
        </authorList>
    </citation>
    <scope>NUCLEOTIDE SEQUENCE</scope>
    <source>
        <strain evidence="2">UC10</strain>
    </source>
</reference>
<gene>
    <name evidence="2" type="ORF">SPPYR_2328</name>
</gene>
<dbReference type="KEGG" id="sphu:SPPYR_2328"/>
<evidence type="ECO:0000256" key="1">
    <source>
        <dbReference type="SAM" id="SignalP"/>
    </source>
</evidence>
<proteinExistence type="predicted"/>
<evidence type="ECO:0000313" key="2">
    <source>
        <dbReference type="EMBL" id="SBV33448.1"/>
    </source>
</evidence>